<protein>
    <recommendedName>
        <fullName evidence="1">Transcobalamin-like C-terminal domain-containing protein</fullName>
    </recommendedName>
</protein>
<dbReference type="Gene3D" id="2.170.130.30">
    <property type="match status" value="1"/>
</dbReference>
<gene>
    <name evidence="2" type="ORF">A3J05_04250</name>
</gene>
<accession>A0A1F5Q8X2</accession>
<organism evidence="2 3">
    <name type="scientific">Candidatus Doudnabacteria bacterium RIFCSPLOWO2_02_FULL_48_13</name>
    <dbReference type="NCBI Taxonomy" id="1817845"/>
    <lineage>
        <taxon>Bacteria</taxon>
        <taxon>Candidatus Doudnaibacteriota</taxon>
    </lineage>
</organism>
<evidence type="ECO:0000313" key="3">
    <source>
        <dbReference type="Proteomes" id="UP000177235"/>
    </source>
</evidence>
<evidence type="ECO:0000313" key="2">
    <source>
        <dbReference type="EMBL" id="OGE98557.1"/>
    </source>
</evidence>
<dbReference type="Proteomes" id="UP000177235">
    <property type="component" value="Unassembled WGS sequence"/>
</dbReference>
<name>A0A1F5Q8X2_9BACT</name>
<dbReference type="EMBL" id="MFFF01000030">
    <property type="protein sequence ID" value="OGE98557.1"/>
    <property type="molecule type" value="Genomic_DNA"/>
</dbReference>
<feature type="domain" description="Transcobalamin-like C-terminal" evidence="1">
    <location>
        <begin position="74"/>
        <end position="131"/>
    </location>
</feature>
<dbReference type="Pfam" id="PF14478">
    <property type="entry name" value="DUF4430"/>
    <property type="match status" value="1"/>
</dbReference>
<comment type="caution">
    <text evidence="2">The sequence shown here is derived from an EMBL/GenBank/DDBJ whole genome shotgun (WGS) entry which is preliminary data.</text>
</comment>
<proteinExistence type="predicted"/>
<reference evidence="2 3" key="1">
    <citation type="journal article" date="2016" name="Nat. Commun.">
        <title>Thousands of microbial genomes shed light on interconnected biogeochemical processes in an aquifer system.</title>
        <authorList>
            <person name="Anantharaman K."/>
            <person name="Brown C.T."/>
            <person name="Hug L.A."/>
            <person name="Sharon I."/>
            <person name="Castelle C.J."/>
            <person name="Probst A.J."/>
            <person name="Thomas B.C."/>
            <person name="Singh A."/>
            <person name="Wilkins M.J."/>
            <person name="Karaoz U."/>
            <person name="Brodie E.L."/>
            <person name="Williams K.H."/>
            <person name="Hubbard S.S."/>
            <person name="Banfield J.F."/>
        </authorList>
    </citation>
    <scope>NUCLEOTIDE SEQUENCE [LARGE SCALE GENOMIC DNA]</scope>
</reference>
<dbReference type="AlphaFoldDB" id="A0A1F5Q8X2"/>
<evidence type="ECO:0000259" key="1">
    <source>
        <dbReference type="Pfam" id="PF14478"/>
    </source>
</evidence>
<sequence>MQKTLKRIIILLVVAALIGGLAYYVKSRPAIQYEQGLYPVNPELAGETIIQTDYVRYVGKDGQNALILLKDTLNNNIVVKEYDFGVFVESIGGNKPDANHFWKLYYNGKEAQVASDKLVTKKGDVLEWVVEKINK</sequence>
<dbReference type="InterPro" id="IPR027954">
    <property type="entry name" value="Transcobalamin-like_C"/>
</dbReference>